<dbReference type="OrthoDB" id="66829at2"/>
<organism evidence="2 3">
    <name type="scientific">Mucilaginibacter paludis DSM 18603</name>
    <dbReference type="NCBI Taxonomy" id="714943"/>
    <lineage>
        <taxon>Bacteria</taxon>
        <taxon>Pseudomonadati</taxon>
        <taxon>Bacteroidota</taxon>
        <taxon>Sphingobacteriia</taxon>
        <taxon>Sphingobacteriales</taxon>
        <taxon>Sphingobacteriaceae</taxon>
        <taxon>Mucilaginibacter</taxon>
    </lineage>
</organism>
<dbReference type="EMBL" id="CM001403">
    <property type="protein sequence ID" value="EHQ29845.1"/>
    <property type="molecule type" value="Genomic_DNA"/>
</dbReference>
<dbReference type="Proteomes" id="UP000002774">
    <property type="component" value="Chromosome"/>
</dbReference>
<reference evidence="2" key="1">
    <citation type="submission" date="2011-09" db="EMBL/GenBank/DDBJ databases">
        <title>The permanent draft genome of Mucilaginibacter paludis DSM 18603.</title>
        <authorList>
            <consortium name="US DOE Joint Genome Institute (JGI-PGF)"/>
            <person name="Lucas S."/>
            <person name="Han J."/>
            <person name="Lapidus A."/>
            <person name="Bruce D."/>
            <person name="Goodwin L."/>
            <person name="Pitluck S."/>
            <person name="Peters L."/>
            <person name="Kyrpides N."/>
            <person name="Mavromatis K."/>
            <person name="Ivanova N."/>
            <person name="Mikhailova N."/>
            <person name="Held B."/>
            <person name="Detter J.C."/>
            <person name="Tapia R."/>
            <person name="Han C."/>
            <person name="Land M."/>
            <person name="Hauser L."/>
            <person name="Markowitz V."/>
            <person name="Cheng J.-F."/>
            <person name="Hugenholtz P."/>
            <person name="Woyke T."/>
            <person name="Wu D."/>
            <person name="Tindall B."/>
            <person name="Brambilla E."/>
            <person name="Klenk H.-P."/>
            <person name="Eisen J.A."/>
        </authorList>
    </citation>
    <scope>NUCLEOTIDE SEQUENCE [LARGE SCALE GENOMIC DNA]</scope>
    <source>
        <strain evidence="2">DSM 18603</strain>
    </source>
</reference>
<keyword evidence="3" id="KW-1185">Reference proteome</keyword>
<sequence length="125" mass="14171">MESLSPNIFVKDIRASIQFYQLLGFNLIASVPEEGDNFVWAMLMNGNVTFMLQTFESLGDALPEVNRTDGGSLLLYIKLKNIRDFFETVKDQITILHGLEKTFYGATEFSVKDINGYVLTFAEDE</sequence>
<gene>
    <name evidence="2" type="ORF">Mucpa_5777</name>
</gene>
<dbReference type="AlphaFoldDB" id="H1Y5R9"/>
<protein>
    <submittedName>
        <fullName evidence="2">Glyoxalase/bleomycin resistance protein/dioxygenase</fullName>
    </submittedName>
</protein>
<dbReference type="Gene3D" id="3.10.180.10">
    <property type="entry name" value="2,3-Dihydroxybiphenyl 1,2-Dioxygenase, domain 1"/>
    <property type="match status" value="1"/>
</dbReference>
<dbReference type="GO" id="GO:0051213">
    <property type="term" value="F:dioxygenase activity"/>
    <property type="evidence" value="ECO:0007669"/>
    <property type="project" value="UniProtKB-KW"/>
</dbReference>
<evidence type="ECO:0000259" key="1">
    <source>
        <dbReference type="Pfam" id="PF00903"/>
    </source>
</evidence>
<dbReference type="SUPFAM" id="SSF54593">
    <property type="entry name" value="Glyoxalase/Bleomycin resistance protein/Dihydroxybiphenyl dioxygenase"/>
    <property type="match status" value="1"/>
</dbReference>
<dbReference type="HOGENOM" id="CLU_046006_15_2_10"/>
<proteinExistence type="predicted"/>
<feature type="domain" description="Glyoxalase/fosfomycin resistance/dioxygenase" evidence="1">
    <location>
        <begin position="7"/>
        <end position="119"/>
    </location>
</feature>
<dbReference type="Pfam" id="PF00903">
    <property type="entry name" value="Glyoxalase"/>
    <property type="match status" value="1"/>
</dbReference>
<dbReference type="InterPro" id="IPR029068">
    <property type="entry name" value="Glyas_Bleomycin-R_OHBP_Dase"/>
</dbReference>
<dbReference type="RefSeq" id="WP_008511279.1">
    <property type="nucleotide sequence ID" value="NZ_CM001403.1"/>
</dbReference>
<evidence type="ECO:0000313" key="2">
    <source>
        <dbReference type="EMBL" id="EHQ29845.1"/>
    </source>
</evidence>
<dbReference type="STRING" id="714943.Mucpa_5777"/>
<evidence type="ECO:0000313" key="3">
    <source>
        <dbReference type="Proteomes" id="UP000002774"/>
    </source>
</evidence>
<dbReference type="eggNOG" id="COG0346">
    <property type="taxonomic scope" value="Bacteria"/>
</dbReference>
<dbReference type="InterPro" id="IPR004360">
    <property type="entry name" value="Glyas_Fos-R_dOase_dom"/>
</dbReference>
<name>H1Y5R9_9SPHI</name>
<accession>H1Y5R9</accession>